<organism evidence="1 2">
    <name type="scientific">Rhizobium lusitanum</name>
    <dbReference type="NCBI Taxonomy" id="293958"/>
    <lineage>
        <taxon>Bacteria</taxon>
        <taxon>Pseudomonadati</taxon>
        <taxon>Pseudomonadota</taxon>
        <taxon>Alphaproteobacteria</taxon>
        <taxon>Hyphomicrobiales</taxon>
        <taxon>Rhizobiaceae</taxon>
        <taxon>Rhizobium/Agrobacterium group</taxon>
        <taxon>Rhizobium</taxon>
    </lineage>
</organism>
<evidence type="ECO:0000313" key="1">
    <source>
        <dbReference type="EMBL" id="SCB51274.1"/>
    </source>
</evidence>
<protein>
    <submittedName>
        <fullName evidence="1">Uncharacterized protein</fullName>
    </submittedName>
</protein>
<accession>A0A1C3XH24</accession>
<dbReference type="EMBL" id="FMAF01000038">
    <property type="protein sequence ID" value="SCB51274.1"/>
    <property type="molecule type" value="Genomic_DNA"/>
</dbReference>
<gene>
    <name evidence="1" type="ORF">GA0061101_13822</name>
</gene>
<name>A0A1C3XH24_9HYPH</name>
<reference evidence="1 2" key="1">
    <citation type="submission" date="2016-08" db="EMBL/GenBank/DDBJ databases">
        <authorList>
            <person name="Seilhamer J.J."/>
        </authorList>
    </citation>
    <scope>NUCLEOTIDE SEQUENCE [LARGE SCALE GENOMIC DNA]</scope>
    <source>
        <strain evidence="1 2">P1-7</strain>
    </source>
</reference>
<evidence type="ECO:0000313" key="2">
    <source>
        <dbReference type="Proteomes" id="UP000199205"/>
    </source>
</evidence>
<dbReference type="AlphaFoldDB" id="A0A1C3XH24"/>
<proteinExistence type="predicted"/>
<sequence length="140" mass="14768">MRTTDSIDPDWSRLLSKLEHVIDLGTTARTSKALVRRRGVGDAATLLRLALAYGPGGMSLRSAAAWAGPNDVAAISDVALLKRLRGSADWLGDIAGALRVNVSEAAYKLAHMARKGSPSKAVGFLVKTRPEALPHLSASP</sequence>
<dbReference type="Proteomes" id="UP000199205">
    <property type="component" value="Unassembled WGS sequence"/>
</dbReference>
<dbReference type="OrthoDB" id="8093733at2"/>